<sequence>MKRFYKISIVHIKLKATDYVVSAFTKLTVGQAERFQTRLGVIRYADSVELIADLSDYTSTADLFDLDISMMNEIGTNIEGAILMAMSKFQSSSHRAAARPVIIIVGSSYRDGGYSDPTQVAHEFRADGGTIITIEYVRERGVSVPILQTIASPNFTLTNRKGDGTELHADELRQLLCE</sequence>
<dbReference type="InterPro" id="IPR002035">
    <property type="entry name" value="VWF_A"/>
</dbReference>
<name>A0A2G9TTH6_TELCI</name>
<dbReference type="Pfam" id="PF00092">
    <property type="entry name" value="VWA"/>
    <property type="match status" value="1"/>
</dbReference>
<gene>
    <name evidence="2" type="ORF">TELCIR_17169</name>
</gene>
<dbReference type="AlphaFoldDB" id="A0A2G9TTH6"/>
<dbReference type="PROSITE" id="PS50234">
    <property type="entry name" value="VWFA"/>
    <property type="match status" value="1"/>
</dbReference>
<evidence type="ECO:0000259" key="1">
    <source>
        <dbReference type="PROSITE" id="PS50234"/>
    </source>
</evidence>
<dbReference type="Gene3D" id="3.40.50.410">
    <property type="entry name" value="von Willebrand factor, type A domain"/>
    <property type="match status" value="1"/>
</dbReference>
<keyword evidence="3" id="KW-1185">Reference proteome</keyword>
<feature type="non-terminal residue" evidence="2">
    <location>
        <position position="178"/>
    </location>
</feature>
<dbReference type="OrthoDB" id="5817090at2759"/>
<dbReference type="Proteomes" id="UP000230423">
    <property type="component" value="Unassembled WGS sequence"/>
</dbReference>
<reference evidence="2 3" key="1">
    <citation type="submission" date="2015-09" db="EMBL/GenBank/DDBJ databases">
        <title>Draft genome of the parasitic nematode Teladorsagia circumcincta isolate WARC Sus (inbred).</title>
        <authorList>
            <person name="Mitreva M."/>
        </authorList>
    </citation>
    <scope>NUCLEOTIDE SEQUENCE [LARGE SCALE GENOMIC DNA]</scope>
    <source>
        <strain evidence="2 3">S</strain>
    </source>
</reference>
<evidence type="ECO:0000313" key="2">
    <source>
        <dbReference type="EMBL" id="PIO61309.1"/>
    </source>
</evidence>
<dbReference type="SUPFAM" id="SSF53300">
    <property type="entry name" value="vWA-like"/>
    <property type="match status" value="1"/>
</dbReference>
<dbReference type="PANTHER" id="PTHR31024:SF3">
    <property type="entry name" value="C-TYPE LECTIN-RELATED"/>
    <property type="match status" value="1"/>
</dbReference>
<evidence type="ECO:0000313" key="3">
    <source>
        <dbReference type="Proteomes" id="UP000230423"/>
    </source>
</evidence>
<dbReference type="InterPro" id="IPR036465">
    <property type="entry name" value="vWFA_dom_sf"/>
</dbReference>
<protein>
    <recommendedName>
        <fullName evidence="1">VWFA domain-containing protein</fullName>
    </recommendedName>
</protein>
<feature type="domain" description="VWFA" evidence="1">
    <location>
        <begin position="16"/>
        <end position="176"/>
    </location>
</feature>
<accession>A0A2G9TTH6</accession>
<organism evidence="2 3">
    <name type="scientific">Teladorsagia circumcincta</name>
    <name type="common">Brown stomach worm</name>
    <name type="synonym">Ostertagia circumcincta</name>
    <dbReference type="NCBI Taxonomy" id="45464"/>
    <lineage>
        <taxon>Eukaryota</taxon>
        <taxon>Metazoa</taxon>
        <taxon>Ecdysozoa</taxon>
        <taxon>Nematoda</taxon>
        <taxon>Chromadorea</taxon>
        <taxon>Rhabditida</taxon>
        <taxon>Rhabditina</taxon>
        <taxon>Rhabditomorpha</taxon>
        <taxon>Strongyloidea</taxon>
        <taxon>Trichostrongylidae</taxon>
        <taxon>Teladorsagia</taxon>
    </lineage>
</organism>
<proteinExistence type="predicted"/>
<dbReference type="PANTHER" id="PTHR31024">
    <property type="entry name" value="C-TYPE LECTIN"/>
    <property type="match status" value="1"/>
</dbReference>
<dbReference type="EMBL" id="KZ353831">
    <property type="protein sequence ID" value="PIO61309.1"/>
    <property type="molecule type" value="Genomic_DNA"/>
</dbReference>